<dbReference type="AlphaFoldDB" id="E9E473"/>
<dbReference type="Proteomes" id="UP000002499">
    <property type="component" value="Unassembled WGS sequence"/>
</dbReference>
<reference evidence="1 2" key="1">
    <citation type="journal article" date="2011" name="PLoS Genet.">
        <title>Genome sequencing and comparative transcriptomics of the model entomopathogenic fungi Metarhizium anisopliae and M. acridum.</title>
        <authorList>
            <person name="Gao Q."/>
            <person name="Jin K."/>
            <person name="Ying S.H."/>
            <person name="Zhang Y."/>
            <person name="Xiao G."/>
            <person name="Shang Y."/>
            <person name="Duan Z."/>
            <person name="Hu X."/>
            <person name="Xie X.Q."/>
            <person name="Zhou G."/>
            <person name="Peng G."/>
            <person name="Luo Z."/>
            <person name="Huang W."/>
            <person name="Wang B."/>
            <person name="Fang W."/>
            <person name="Wang S."/>
            <person name="Zhong Y."/>
            <person name="Ma L.J."/>
            <person name="St Leger R.J."/>
            <person name="Zhao G.P."/>
            <person name="Pei Y."/>
            <person name="Feng M.G."/>
            <person name="Xia Y."/>
            <person name="Wang C."/>
        </authorList>
    </citation>
    <scope>NUCLEOTIDE SEQUENCE [LARGE SCALE GENOMIC DNA]</scope>
    <source>
        <strain evidence="1 2">CQMa 102</strain>
    </source>
</reference>
<dbReference type="OrthoDB" id="1896086at2759"/>
<proteinExistence type="predicted"/>
<dbReference type="EMBL" id="GL698501">
    <property type="protein sequence ID" value="EFY89290.1"/>
    <property type="molecule type" value="Genomic_DNA"/>
</dbReference>
<protein>
    <submittedName>
        <fullName evidence="1">Uncharacterized protein</fullName>
    </submittedName>
</protein>
<evidence type="ECO:0000313" key="1">
    <source>
        <dbReference type="EMBL" id="EFY89290.1"/>
    </source>
</evidence>
<keyword evidence="2" id="KW-1185">Reference proteome</keyword>
<dbReference type="HOGENOM" id="CLU_863513_0_0_1"/>
<name>E9E473_METAQ</name>
<sequence>MTKNSTSIFLSGLEKKGGPHDLEGVSLWVSGQDGKDFDAVFSGDLLQKLQDTLGGDSCKDKGHGDACYQALHGVLRSADMSVDNGLAKRDFYRLVSRSFLVWRLLEDENQHIPQAAASSAGGLDRGRPLTISAEGSSIVVITPTPDPTAPPTKYVSLPVLRTYITNTIKPTRVVAPLHLHTTTHITKDDKDYKVGDVVINLDKNEATRISDMIGMSGCKDGGHGKKRSLSSGLAAAGCAVPAVLQQARPGGALQELRGLRPRGPPLRFQGADIVRAANEALDVARELAPLIAMSPGLIDHLAMMVFALGIEEFADHVAIETP</sequence>
<dbReference type="InParanoid" id="E9E473"/>
<accession>E9E473</accession>
<organism evidence="2">
    <name type="scientific">Metarhizium acridum (strain CQMa 102)</name>
    <dbReference type="NCBI Taxonomy" id="655827"/>
    <lineage>
        <taxon>Eukaryota</taxon>
        <taxon>Fungi</taxon>
        <taxon>Dikarya</taxon>
        <taxon>Ascomycota</taxon>
        <taxon>Pezizomycotina</taxon>
        <taxon>Sordariomycetes</taxon>
        <taxon>Hypocreomycetidae</taxon>
        <taxon>Hypocreales</taxon>
        <taxon>Clavicipitaceae</taxon>
        <taxon>Metarhizium</taxon>
    </lineage>
</organism>
<evidence type="ECO:0000313" key="2">
    <source>
        <dbReference type="Proteomes" id="UP000002499"/>
    </source>
</evidence>
<gene>
    <name evidence="1" type="ORF">MAC_04671</name>
</gene>
<dbReference type="eggNOG" id="ENOG502SPKB">
    <property type="taxonomic scope" value="Eukaryota"/>
</dbReference>